<organism evidence="6 7">
    <name type="scientific">Wickerhamomyces mucosus</name>
    <dbReference type="NCBI Taxonomy" id="1378264"/>
    <lineage>
        <taxon>Eukaryota</taxon>
        <taxon>Fungi</taxon>
        <taxon>Dikarya</taxon>
        <taxon>Ascomycota</taxon>
        <taxon>Saccharomycotina</taxon>
        <taxon>Saccharomycetes</taxon>
        <taxon>Phaffomycetales</taxon>
        <taxon>Wickerhamomycetaceae</taxon>
        <taxon>Wickerhamomyces</taxon>
    </lineage>
</organism>
<evidence type="ECO:0000256" key="1">
    <source>
        <dbReference type="ARBA" id="ARBA00003548"/>
    </source>
</evidence>
<evidence type="ECO:0000256" key="3">
    <source>
        <dbReference type="ARBA" id="ARBA00010895"/>
    </source>
</evidence>
<dbReference type="AlphaFoldDB" id="A0A9P8PIC4"/>
<protein>
    <recommendedName>
        <fullName evidence="4">Required for respiratory growth protein 9, mitochondrial</fullName>
    </recommendedName>
</protein>
<comment type="similarity">
    <text evidence="3">Belongs to the RRG9 family.</text>
</comment>
<reference evidence="6" key="1">
    <citation type="journal article" date="2021" name="Open Biol.">
        <title>Shared evolutionary footprints suggest mitochondrial oxidative damage underlies multiple complex I losses in fungi.</title>
        <authorList>
            <person name="Schikora-Tamarit M.A."/>
            <person name="Marcet-Houben M."/>
            <person name="Nosek J."/>
            <person name="Gabaldon T."/>
        </authorList>
    </citation>
    <scope>NUCLEOTIDE SEQUENCE</scope>
    <source>
        <strain evidence="6">CBS6341</strain>
    </source>
</reference>
<evidence type="ECO:0000256" key="4">
    <source>
        <dbReference type="ARBA" id="ARBA00013566"/>
    </source>
</evidence>
<feature type="region of interest" description="Disordered" evidence="5">
    <location>
        <begin position="34"/>
        <end position="55"/>
    </location>
</feature>
<proteinExistence type="inferred from homology"/>
<evidence type="ECO:0000313" key="7">
    <source>
        <dbReference type="Proteomes" id="UP000769528"/>
    </source>
</evidence>
<name>A0A9P8PIC4_9ASCO</name>
<reference evidence="6" key="2">
    <citation type="submission" date="2021-01" db="EMBL/GenBank/DDBJ databases">
        <authorList>
            <person name="Schikora-Tamarit M.A."/>
        </authorList>
    </citation>
    <scope>NUCLEOTIDE SEQUENCE</scope>
    <source>
        <strain evidence="6">CBS6341</strain>
    </source>
</reference>
<gene>
    <name evidence="6" type="ORF">WICMUC_004179</name>
</gene>
<dbReference type="GO" id="GO:0005634">
    <property type="term" value="C:nucleus"/>
    <property type="evidence" value="ECO:0007669"/>
    <property type="project" value="TreeGrafter"/>
</dbReference>
<comment type="subcellular location">
    <subcellularLocation>
        <location evidence="2">Mitochondrion</location>
    </subcellularLocation>
</comment>
<dbReference type="GO" id="GO:0005739">
    <property type="term" value="C:mitochondrion"/>
    <property type="evidence" value="ECO:0007669"/>
    <property type="project" value="UniProtKB-SubCell"/>
</dbReference>
<dbReference type="EMBL" id="JAEUBF010001113">
    <property type="protein sequence ID" value="KAH3672773.1"/>
    <property type="molecule type" value="Genomic_DNA"/>
</dbReference>
<accession>A0A9P8PIC4</accession>
<dbReference type="InterPro" id="IPR010487">
    <property type="entry name" value="NGRN/Rrg9"/>
</dbReference>
<evidence type="ECO:0000256" key="2">
    <source>
        <dbReference type="ARBA" id="ARBA00004173"/>
    </source>
</evidence>
<keyword evidence="7" id="KW-1185">Reference proteome</keyword>
<evidence type="ECO:0000313" key="6">
    <source>
        <dbReference type="EMBL" id="KAH3672773.1"/>
    </source>
</evidence>
<dbReference type="Proteomes" id="UP000769528">
    <property type="component" value="Unassembled WGS sequence"/>
</dbReference>
<dbReference type="PANTHER" id="PTHR13475:SF3">
    <property type="entry name" value="NEUGRIN"/>
    <property type="match status" value="1"/>
</dbReference>
<comment type="caution">
    <text evidence="6">The sequence shown here is derived from an EMBL/GenBank/DDBJ whole genome shotgun (WGS) entry which is preliminary data.</text>
</comment>
<sequence>MLSKNNILIRKRLFSSSSLCNGIIKKLHKPKTLEQSLKESDEENDHNDNRKIIKDNTKKDALSLINMGTKVPDNWRKIQKLPEWKRQKFALVEKFKGEKWNPNKKLSREQMNSVKILKDRMPEISTSELSQHFEVSTEAIRRILKSKWVPSDEDETKIMERWKRRGGKVKSILKHRRDNNEIIKQSKVLLNTKGNYTQVNFMKHGKSKSQESNRTKLEGAKKRLHKFDRTSIRKVDF</sequence>
<evidence type="ECO:0000256" key="5">
    <source>
        <dbReference type="SAM" id="MobiDB-lite"/>
    </source>
</evidence>
<feature type="compositionally biased region" description="Basic and acidic residues" evidence="5">
    <location>
        <begin position="46"/>
        <end position="55"/>
    </location>
</feature>
<dbReference type="OrthoDB" id="5578174at2759"/>
<comment type="function">
    <text evidence="1">Required for respiratory activity and maintenance and expression of the mitochondrial genome.</text>
</comment>
<dbReference type="PANTHER" id="PTHR13475">
    <property type="entry name" value="NEUGRIN"/>
    <property type="match status" value="1"/>
</dbReference>
<dbReference type="Pfam" id="PF06413">
    <property type="entry name" value="Neugrin"/>
    <property type="match status" value="1"/>
</dbReference>